<evidence type="ECO:0000256" key="1">
    <source>
        <dbReference type="SAM" id="Phobius"/>
    </source>
</evidence>
<sequence length="162" mass="18863">MNGWQRFALLILCCFTVMVLYPDFGTSGWTFIGVVFAMWTGVIMVLSVISNLFGLYNLETFNKLITFVLLCAIMYSLLWYFPQEDKVTPINKIKYGEIPTKADIEKGLKRFTFNFDFVRRNARRKENFINQDLDGDKVKDQIKKKVSETTDDLIESIDIQVE</sequence>
<organism evidence="2 3">
    <name type="scientific">Candidatus Avelusimicrobium gallicola</name>
    <dbReference type="NCBI Taxonomy" id="2562704"/>
    <lineage>
        <taxon>Bacteria</taxon>
        <taxon>Pseudomonadati</taxon>
        <taxon>Elusimicrobiota</taxon>
        <taxon>Elusimicrobia</taxon>
        <taxon>Elusimicrobiales</taxon>
        <taxon>Elusimicrobiaceae</taxon>
        <taxon>Candidatus Avelusimicrobium</taxon>
    </lineage>
</organism>
<accession>A0A1Y4DCR4</accession>
<dbReference type="Proteomes" id="UP000196368">
    <property type="component" value="Unassembled WGS sequence"/>
</dbReference>
<name>A0A1Y4DCR4_9BACT</name>
<feature type="transmembrane region" description="Helical" evidence="1">
    <location>
        <begin position="7"/>
        <end position="24"/>
    </location>
</feature>
<keyword evidence="1" id="KW-0812">Transmembrane</keyword>
<evidence type="ECO:0000313" key="3">
    <source>
        <dbReference type="Proteomes" id="UP000196368"/>
    </source>
</evidence>
<feature type="transmembrane region" description="Helical" evidence="1">
    <location>
        <begin position="30"/>
        <end position="52"/>
    </location>
</feature>
<proteinExistence type="predicted"/>
<keyword evidence="1" id="KW-0472">Membrane</keyword>
<keyword evidence="1" id="KW-1133">Transmembrane helix</keyword>
<dbReference type="EMBL" id="NFJD01000002">
    <property type="protein sequence ID" value="OUO56816.1"/>
    <property type="molecule type" value="Genomic_DNA"/>
</dbReference>
<comment type="caution">
    <text evidence="2">The sequence shown here is derived from an EMBL/GenBank/DDBJ whole genome shotgun (WGS) entry which is preliminary data.</text>
</comment>
<evidence type="ECO:0000313" key="2">
    <source>
        <dbReference type="EMBL" id="OUO56816.1"/>
    </source>
</evidence>
<dbReference type="OrthoDB" id="9932272at2"/>
<dbReference type="AlphaFoldDB" id="A0A1Y4DCR4"/>
<keyword evidence="3" id="KW-1185">Reference proteome</keyword>
<reference evidence="3" key="1">
    <citation type="submission" date="2017-04" db="EMBL/GenBank/DDBJ databases">
        <title>Function of individual gut microbiota members based on whole genome sequencing of pure cultures obtained from chicken caecum.</title>
        <authorList>
            <person name="Medvecky M."/>
            <person name="Cejkova D."/>
            <person name="Polansky O."/>
            <person name="Karasova D."/>
            <person name="Kubasova T."/>
            <person name="Cizek A."/>
            <person name="Rychlik I."/>
        </authorList>
    </citation>
    <scope>NUCLEOTIDE SEQUENCE [LARGE SCALE GENOMIC DNA]</scope>
    <source>
        <strain evidence="3">An273</strain>
    </source>
</reference>
<protein>
    <submittedName>
        <fullName evidence="2">Uncharacterized protein</fullName>
    </submittedName>
</protein>
<feature type="transmembrane region" description="Helical" evidence="1">
    <location>
        <begin position="64"/>
        <end position="81"/>
    </location>
</feature>
<gene>
    <name evidence="2" type="ORF">B5F75_02940</name>
</gene>
<dbReference type="RefSeq" id="WP_087287716.1">
    <property type="nucleotide sequence ID" value="NZ_NFJD01000002.1"/>
</dbReference>